<protein>
    <submittedName>
        <fullName evidence="1">Uncharacterized protein</fullName>
    </submittedName>
</protein>
<reference evidence="2" key="1">
    <citation type="journal article" date="2015" name="PLoS Genet.">
        <title>The dynamic genome and transcriptome of the human fungal pathogen Blastomyces and close relative Emmonsia.</title>
        <authorList>
            <person name="Munoz J.F."/>
            <person name="Gauthier G.M."/>
            <person name="Desjardins C.A."/>
            <person name="Gallo J.E."/>
            <person name="Holder J."/>
            <person name="Sullivan T.D."/>
            <person name="Marty A.J."/>
            <person name="Carmen J.C."/>
            <person name="Chen Z."/>
            <person name="Ding L."/>
            <person name="Gujja S."/>
            <person name="Magrini V."/>
            <person name="Misas E."/>
            <person name="Mitreva M."/>
            <person name="Priest M."/>
            <person name="Saif S."/>
            <person name="Whiston E.A."/>
            <person name="Young S."/>
            <person name="Zeng Q."/>
            <person name="Goldman W.E."/>
            <person name="Mardis E.R."/>
            <person name="Taylor J.W."/>
            <person name="McEwen J.G."/>
            <person name="Clay O.K."/>
            <person name="Klein B.S."/>
            <person name="Cuomo C.A."/>
        </authorList>
    </citation>
    <scope>NUCLEOTIDE SEQUENCE [LARGE SCALE GENOMIC DNA]</scope>
    <source>
        <strain evidence="2">UAMH 3008</strain>
    </source>
</reference>
<gene>
    <name evidence="1" type="ORF">EMCG_08828</name>
</gene>
<proteinExistence type="predicted"/>
<comment type="caution">
    <text evidence="1">The sequence shown here is derived from an EMBL/GenBank/DDBJ whole genome shotgun (WGS) entry which is preliminary data.</text>
</comment>
<dbReference type="AlphaFoldDB" id="A0A0G2I3U8"/>
<accession>A0A0G2I3U8</accession>
<dbReference type="EMBL" id="LCZI01000671">
    <property type="protein sequence ID" value="KKZ65312.1"/>
    <property type="molecule type" value="Genomic_DNA"/>
</dbReference>
<sequence length="59" mass="6335">MPLNANANRKSGIRAATSCDSAAILPNVDPLQSGFELNLVSGHLGTTERSNRLFSHLRD</sequence>
<evidence type="ECO:0000313" key="1">
    <source>
        <dbReference type="EMBL" id="KKZ65312.1"/>
    </source>
</evidence>
<name>A0A0G2I3U8_9EURO</name>
<dbReference type="VEuPathDB" id="FungiDB:EMCG_08828"/>
<dbReference type="Proteomes" id="UP000034164">
    <property type="component" value="Unassembled WGS sequence"/>
</dbReference>
<organism evidence="1 2">
    <name type="scientific">[Emmonsia] crescens</name>
    <dbReference type="NCBI Taxonomy" id="73230"/>
    <lineage>
        <taxon>Eukaryota</taxon>
        <taxon>Fungi</taxon>
        <taxon>Dikarya</taxon>
        <taxon>Ascomycota</taxon>
        <taxon>Pezizomycotina</taxon>
        <taxon>Eurotiomycetes</taxon>
        <taxon>Eurotiomycetidae</taxon>
        <taxon>Onygenales</taxon>
        <taxon>Ajellomycetaceae</taxon>
        <taxon>Emergomyces</taxon>
    </lineage>
</organism>
<evidence type="ECO:0000313" key="2">
    <source>
        <dbReference type="Proteomes" id="UP000034164"/>
    </source>
</evidence>